<dbReference type="GeneID" id="18840095"/>
<dbReference type="EMBL" id="JH719479">
    <property type="protein sequence ID" value="EJF56204.1"/>
    <property type="molecule type" value="Genomic_DNA"/>
</dbReference>
<dbReference type="Proteomes" id="UP000053319">
    <property type="component" value="Unassembled WGS sequence"/>
</dbReference>
<protein>
    <submittedName>
        <fullName evidence="1">Uncharacterized protein</fullName>
    </submittedName>
</protein>
<dbReference type="RefSeq" id="XP_007371039.1">
    <property type="nucleotide sequence ID" value="XM_007370977.1"/>
</dbReference>
<accession>R7SJA1</accession>
<evidence type="ECO:0000313" key="2">
    <source>
        <dbReference type="Proteomes" id="UP000053319"/>
    </source>
</evidence>
<dbReference type="HOGENOM" id="CLU_2922600_0_0_1"/>
<dbReference type="KEGG" id="dsq:DICSQDRAFT_175103"/>
<organism evidence="1 2">
    <name type="scientific">Dichomitus squalens (strain LYAD-421)</name>
    <name type="common">Western red white-rot fungus</name>
    <dbReference type="NCBI Taxonomy" id="732165"/>
    <lineage>
        <taxon>Eukaryota</taxon>
        <taxon>Fungi</taxon>
        <taxon>Dikarya</taxon>
        <taxon>Basidiomycota</taxon>
        <taxon>Agaricomycotina</taxon>
        <taxon>Agaricomycetes</taxon>
        <taxon>Polyporales</taxon>
        <taxon>Polyporaceae</taxon>
        <taxon>Dichomitus</taxon>
    </lineage>
</organism>
<evidence type="ECO:0000313" key="1">
    <source>
        <dbReference type="EMBL" id="EJF56204.1"/>
    </source>
</evidence>
<dbReference type="AlphaFoldDB" id="R7SJA1"/>
<reference evidence="1 2" key="1">
    <citation type="journal article" date="2012" name="Science">
        <title>The Paleozoic origin of enzymatic lignin decomposition reconstructed from 31 fungal genomes.</title>
        <authorList>
            <person name="Floudas D."/>
            <person name="Binder M."/>
            <person name="Riley R."/>
            <person name="Barry K."/>
            <person name="Blanchette R.A."/>
            <person name="Henrissat B."/>
            <person name="Martinez A.T."/>
            <person name="Otillar R."/>
            <person name="Spatafora J.W."/>
            <person name="Yadav J.S."/>
            <person name="Aerts A."/>
            <person name="Benoit I."/>
            <person name="Boyd A."/>
            <person name="Carlson A."/>
            <person name="Copeland A."/>
            <person name="Coutinho P.M."/>
            <person name="de Vries R.P."/>
            <person name="Ferreira P."/>
            <person name="Findley K."/>
            <person name="Foster B."/>
            <person name="Gaskell J."/>
            <person name="Glotzer D."/>
            <person name="Gorecki P."/>
            <person name="Heitman J."/>
            <person name="Hesse C."/>
            <person name="Hori C."/>
            <person name="Igarashi K."/>
            <person name="Jurgens J.A."/>
            <person name="Kallen N."/>
            <person name="Kersten P."/>
            <person name="Kohler A."/>
            <person name="Kuees U."/>
            <person name="Kumar T.K.A."/>
            <person name="Kuo A."/>
            <person name="LaButti K."/>
            <person name="Larrondo L.F."/>
            <person name="Lindquist E."/>
            <person name="Ling A."/>
            <person name="Lombard V."/>
            <person name="Lucas S."/>
            <person name="Lundell T."/>
            <person name="Martin R."/>
            <person name="McLaughlin D.J."/>
            <person name="Morgenstern I."/>
            <person name="Morin E."/>
            <person name="Murat C."/>
            <person name="Nagy L.G."/>
            <person name="Nolan M."/>
            <person name="Ohm R.A."/>
            <person name="Patyshakuliyeva A."/>
            <person name="Rokas A."/>
            <person name="Ruiz-Duenas F.J."/>
            <person name="Sabat G."/>
            <person name="Salamov A."/>
            <person name="Samejima M."/>
            <person name="Schmutz J."/>
            <person name="Slot J.C."/>
            <person name="St John F."/>
            <person name="Stenlid J."/>
            <person name="Sun H."/>
            <person name="Sun S."/>
            <person name="Syed K."/>
            <person name="Tsang A."/>
            <person name="Wiebenga A."/>
            <person name="Young D."/>
            <person name="Pisabarro A."/>
            <person name="Eastwood D.C."/>
            <person name="Martin F."/>
            <person name="Cullen D."/>
            <person name="Grigoriev I.V."/>
            <person name="Hibbett D.S."/>
        </authorList>
    </citation>
    <scope>NUCLEOTIDE SEQUENCE [LARGE SCALE GENOMIC DNA]</scope>
    <source>
        <strain evidence="1 2">LYAD-421 SS1</strain>
    </source>
</reference>
<sequence>MDSWLFPYSGGIMHYPPHRCFPDNQPIALPKPSLVPVEVNGSSRWTSDGLLASEDCAEEGG</sequence>
<gene>
    <name evidence="1" type="ORF">DICSQDRAFT_175103</name>
</gene>
<proteinExistence type="predicted"/>
<name>R7SJA1_DICSQ</name>